<dbReference type="SUPFAM" id="SSF52172">
    <property type="entry name" value="CheY-like"/>
    <property type="match status" value="1"/>
</dbReference>
<dbReference type="Pfam" id="PF00072">
    <property type="entry name" value="Response_reg"/>
    <property type="match status" value="1"/>
</dbReference>
<gene>
    <name evidence="4" type="ORF">H8B19_15110</name>
</gene>
<dbReference type="RefSeq" id="WP_186507722.1">
    <property type="nucleotide sequence ID" value="NZ_JACNEP010000014.1"/>
</dbReference>
<name>A0A8J6IXS7_9ALTE</name>
<evidence type="ECO:0000256" key="2">
    <source>
        <dbReference type="SAM" id="MobiDB-lite"/>
    </source>
</evidence>
<evidence type="ECO:0000313" key="5">
    <source>
        <dbReference type="Proteomes" id="UP000601768"/>
    </source>
</evidence>
<organism evidence="4 5">
    <name type="scientific">Neptunicella marina</name>
    <dbReference type="NCBI Taxonomy" id="2125989"/>
    <lineage>
        <taxon>Bacteria</taxon>
        <taxon>Pseudomonadati</taxon>
        <taxon>Pseudomonadota</taxon>
        <taxon>Gammaproteobacteria</taxon>
        <taxon>Alteromonadales</taxon>
        <taxon>Alteromonadaceae</taxon>
        <taxon>Neptunicella</taxon>
    </lineage>
</organism>
<feature type="domain" description="Response regulatory" evidence="3">
    <location>
        <begin position="296"/>
        <end position="413"/>
    </location>
</feature>
<feature type="modified residue" description="4-aspartylphosphate" evidence="1">
    <location>
        <position position="345"/>
    </location>
</feature>
<feature type="region of interest" description="Disordered" evidence="2">
    <location>
        <begin position="252"/>
        <end position="274"/>
    </location>
</feature>
<dbReference type="GO" id="GO:0000160">
    <property type="term" value="P:phosphorelay signal transduction system"/>
    <property type="evidence" value="ECO:0007669"/>
    <property type="project" value="InterPro"/>
</dbReference>
<dbReference type="CDD" id="cd17546">
    <property type="entry name" value="REC_hyHK_CKI1_RcsC-like"/>
    <property type="match status" value="1"/>
</dbReference>
<dbReference type="SMART" id="SM00448">
    <property type="entry name" value="REC"/>
    <property type="match status" value="1"/>
</dbReference>
<evidence type="ECO:0000313" key="4">
    <source>
        <dbReference type="EMBL" id="MBC3767208.1"/>
    </source>
</evidence>
<dbReference type="InterPro" id="IPR052048">
    <property type="entry name" value="ST_Response_Regulator"/>
</dbReference>
<dbReference type="PROSITE" id="PS50110">
    <property type="entry name" value="RESPONSE_REGULATORY"/>
    <property type="match status" value="1"/>
</dbReference>
<reference evidence="4" key="2">
    <citation type="submission" date="2020-08" db="EMBL/GenBank/DDBJ databases">
        <authorList>
            <person name="Lai Q."/>
        </authorList>
    </citation>
    <scope>NUCLEOTIDE SEQUENCE</scope>
    <source>
        <strain evidence="4">S27-2</strain>
    </source>
</reference>
<proteinExistence type="predicted"/>
<evidence type="ECO:0000259" key="3">
    <source>
        <dbReference type="PROSITE" id="PS50110"/>
    </source>
</evidence>
<dbReference type="InterPro" id="IPR011006">
    <property type="entry name" value="CheY-like_superfamily"/>
</dbReference>
<reference evidence="4" key="1">
    <citation type="journal article" date="2018" name="Int. J. Syst. Evol. Microbiol.">
        <title>Neptunicella marina gen. nov., sp. nov., isolated from surface seawater.</title>
        <authorList>
            <person name="Liu X."/>
            <person name="Lai Q."/>
            <person name="Du Y."/>
            <person name="Zhang X."/>
            <person name="Liu Z."/>
            <person name="Sun F."/>
            <person name="Shao Z."/>
        </authorList>
    </citation>
    <scope>NUCLEOTIDE SEQUENCE</scope>
    <source>
        <strain evidence="4">S27-2</strain>
    </source>
</reference>
<dbReference type="PANTHER" id="PTHR43228">
    <property type="entry name" value="TWO-COMPONENT RESPONSE REGULATOR"/>
    <property type="match status" value="1"/>
</dbReference>
<comment type="caution">
    <text evidence="4">The sequence shown here is derived from an EMBL/GenBank/DDBJ whole genome shotgun (WGS) entry which is preliminary data.</text>
</comment>
<protein>
    <submittedName>
        <fullName evidence="4">Response regulator</fullName>
    </submittedName>
</protein>
<evidence type="ECO:0000256" key="1">
    <source>
        <dbReference type="PROSITE-ProRule" id="PRU00169"/>
    </source>
</evidence>
<dbReference type="PANTHER" id="PTHR43228:SF1">
    <property type="entry name" value="TWO-COMPONENT RESPONSE REGULATOR ARR22"/>
    <property type="match status" value="1"/>
</dbReference>
<dbReference type="Gene3D" id="3.40.50.2300">
    <property type="match status" value="1"/>
</dbReference>
<keyword evidence="5" id="KW-1185">Reference proteome</keyword>
<dbReference type="Proteomes" id="UP000601768">
    <property type="component" value="Unassembled WGS sequence"/>
</dbReference>
<dbReference type="InterPro" id="IPR001789">
    <property type="entry name" value="Sig_transdc_resp-reg_receiver"/>
</dbReference>
<sequence length="418" mass="47007">MNTVEPGKNILLFSMEENAEQALLEAMTPYKKRLLVIDSYKDICLYLSHPEPNVVLISAKSFQQCLAIYYQALDMVKDSDLCDHAFVPLIAREEQREAFKAFANGIIDDFIVSRPLTEVHRPIMVCNHVLKELGIGQSRKAKASYVEQQEHFSDKMKEIVLKGVKRKDTLREQFNHCIVEIDQALDHAALKIQQHQKVKLDLERLKKTLSAIRSDDIRPALLKLQDKAIQLLQGLMDDVEQASSEPAIPKANNAEAAAQSEQKQSSTAPKDPEFNQLYGKEVNADKVIEQMRNLPQILLVEDDPISLNLTLQLLSHYRLNIDSAANGRRAFANLSSKKYDLVIMDTHLPDTDGIYIIDQLKSQQGPNQQTPVAILTNMQSKASMQKAKEVGGAAYLLKPLDKLLLTSLFDKLKLPLGG</sequence>
<dbReference type="AlphaFoldDB" id="A0A8J6IXS7"/>
<feature type="compositionally biased region" description="Low complexity" evidence="2">
    <location>
        <begin position="252"/>
        <end position="266"/>
    </location>
</feature>
<accession>A0A8J6IXS7</accession>
<dbReference type="EMBL" id="JACNEP010000014">
    <property type="protein sequence ID" value="MBC3767208.1"/>
    <property type="molecule type" value="Genomic_DNA"/>
</dbReference>
<keyword evidence="1" id="KW-0597">Phosphoprotein</keyword>